<dbReference type="Proteomes" id="UP000030645">
    <property type="component" value="Unassembled WGS sequence"/>
</dbReference>
<organism evidence="2 3">
    <name type="scientific">Morus notabilis</name>
    <dbReference type="NCBI Taxonomy" id="981085"/>
    <lineage>
        <taxon>Eukaryota</taxon>
        <taxon>Viridiplantae</taxon>
        <taxon>Streptophyta</taxon>
        <taxon>Embryophyta</taxon>
        <taxon>Tracheophyta</taxon>
        <taxon>Spermatophyta</taxon>
        <taxon>Magnoliopsida</taxon>
        <taxon>eudicotyledons</taxon>
        <taxon>Gunneridae</taxon>
        <taxon>Pentapetalae</taxon>
        <taxon>rosids</taxon>
        <taxon>fabids</taxon>
        <taxon>Rosales</taxon>
        <taxon>Moraceae</taxon>
        <taxon>Moreae</taxon>
        <taxon>Morus</taxon>
    </lineage>
</organism>
<sequence>MEDTWSWDVIVQPIAVSGPIETETINPTIQPTVDPVSNTEPGTTKIPNEAEPFIIPE</sequence>
<proteinExistence type="predicted"/>
<keyword evidence="3" id="KW-1185">Reference proteome</keyword>
<gene>
    <name evidence="2" type="ORF">L484_016379</name>
</gene>
<protein>
    <submittedName>
        <fullName evidence="2">Uncharacterized protein</fullName>
    </submittedName>
</protein>
<dbReference type="EMBL" id="KE345299">
    <property type="protein sequence ID" value="EXB99403.1"/>
    <property type="molecule type" value="Genomic_DNA"/>
</dbReference>
<feature type="compositionally biased region" description="Polar residues" evidence="1">
    <location>
        <begin position="25"/>
        <end position="46"/>
    </location>
</feature>
<evidence type="ECO:0000256" key="1">
    <source>
        <dbReference type="SAM" id="MobiDB-lite"/>
    </source>
</evidence>
<feature type="region of interest" description="Disordered" evidence="1">
    <location>
        <begin position="25"/>
        <end position="57"/>
    </location>
</feature>
<dbReference type="AlphaFoldDB" id="W9RNC2"/>
<evidence type="ECO:0000313" key="3">
    <source>
        <dbReference type="Proteomes" id="UP000030645"/>
    </source>
</evidence>
<name>W9RNC2_9ROSA</name>
<evidence type="ECO:0000313" key="2">
    <source>
        <dbReference type="EMBL" id="EXB99403.1"/>
    </source>
</evidence>
<reference evidence="3" key="1">
    <citation type="submission" date="2013-01" db="EMBL/GenBank/DDBJ databases">
        <title>Draft Genome Sequence of a Mulberry Tree, Morus notabilis C.K. Schneid.</title>
        <authorList>
            <person name="He N."/>
            <person name="Zhao S."/>
        </authorList>
    </citation>
    <scope>NUCLEOTIDE SEQUENCE</scope>
</reference>
<accession>W9RNC2</accession>